<name>A0A699VG51_TANCI</name>
<protein>
    <submittedName>
        <fullName evidence="1">Uncharacterized protein</fullName>
    </submittedName>
</protein>
<organism evidence="1">
    <name type="scientific">Tanacetum cinerariifolium</name>
    <name type="common">Dalmatian daisy</name>
    <name type="synonym">Chrysanthemum cinerariifolium</name>
    <dbReference type="NCBI Taxonomy" id="118510"/>
    <lineage>
        <taxon>Eukaryota</taxon>
        <taxon>Viridiplantae</taxon>
        <taxon>Streptophyta</taxon>
        <taxon>Embryophyta</taxon>
        <taxon>Tracheophyta</taxon>
        <taxon>Spermatophyta</taxon>
        <taxon>Magnoliopsida</taxon>
        <taxon>eudicotyledons</taxon>
        <taxon>Gunneridae</taxon>
        <taxon>Pentapetalae</taxon>
        <taxon>asterids</taxon>
        <taxon>campanulids</taxon>
        <taxon>Asterales</taxon>
        <taxon>Asteraceae</taxon>
        <taxon>Asteroideae</taxon>
        <taxon>Anthemideae</taxon>
        <taxon>Anthemidinae</taxon>
        <taxon>Tanacetum</taxon>
    </lineage>
</organism>
<evidence type="ECO:0000313" key="1">
    <source>
        <dbReference type="EMBL" id="GFD30704.1"/>
    </source>
</evidence>
<comment type="caution">
    <text evidence="1">The sequence shown here is derived from an EMBL/GenBank/DDBJ whole genome shotgun (WGS) entry which is preliminary data.</text>
</comment>
<reference evidence="1" key="1">
    <citation type="journal article" date="2019" name="Sci. Rep.">
        <title>Draft genome of Tanacetum cinerariifolium, the natural source of mosquito coil.</title>
        <authorList>
            <person name="Yamashiro T."/>
            <person name="Shiraishi A."/>
            <person name="Satake H."/>
            <person name="Nakayama K."/>
        </authorList>
    </citation>
    <scope>NUCLEOTIDE SEQUENCE</scope>
</reference>
<accession>A0A699VG51</accession>
<gene>
    <name evidence="1" type="ORF">Tci_902673</name>
</gene>
<sequence length="73" mass="8083">MRCCRRQKGVDCTGLSRMNARTGHIITQQEPRPPYRSADADNALRPGAARCSTGFASSVRRTLQILSRRPGPQ</sequence>
<dbReference type="EMBL" id="BKCJ011406668">
    <property type="protein sequence ID" value="GFD30704.1"/>
    <property type="molecule type" value="Genomic_DNA"/>
</dbReference>
<proteinExistence type="predicted"/>
<dbReference type="AlphaFoldDB" id="A0A699VG51"/>